<name>A0ABT4ML55_9NOCA</name>
<accession>A0ABT4ML55</accession>
<dbReference type="SUPFAM" id="SSF53474">
    <property type="entry name" value="alpha/beta-Hydrolases"/>
    <property type="match status" value="1"/>
</dbReference>
<organism evidence="5 6">
    <name type="scientific">Rhodococcus ruber</name>
    <dbReference type="NCBI Taxonomy" id="1830"/>
    <lineage>
        <taxon>Bacteria</taxon>
        <taxon>Bacillati</taxon>
        <taxon>Actinomycetota</taxon>
        <taxon>Actinomycetes</taxon>
        <taxon>Mycobacteriales</taxon>
        <taxon>Nocardiaceae</taxon>
        <taxon>Rhodococcus</taxon>
    </lineage>
</organism>
<comment type="caution">
    <text evidence="5">The sequence shown here is derived from an EMBL/GenBank/DDBJ whole genome shotgun (WGS) entry which is preliminary data.</text>
</comment>
<dbReference type="Pfam" id="PF08386">
    <property type="entry name" value="Abhydrolase_4"/>
    <property type="match status" value="1"/>
</dbReference>
<keyword evidence="6" id="KW-1185">Reference proteome</keyword>
<dbReference type="InterPro" id="IPR000073">
    <property type="entry name" value="AB_hydrolase_1"/>
</dbReference>
<evidence type="ECO:0000313" key="5">
    <source>
        <dbReference type="EMBL" id="MCZ4520486.1"/>
    </source>
</evidence>
<dbReference type="Proteomes" id="UP001081071">
    <property type="component" value="Unassembled WGS sequence"/>
</dbReference>
<dbReference type="GO" id="GO:0016787">
    <property type="term" value="F:hydrolase activity"/>
    <property type="evidence" value="ECO:0007669"/>
    <property type="project" value="UniProtKB-KW"/>
</dbReference>
<evidence type="ECO:0000256" key="1">
    <source>
        <dbReference type="SAM" id="MobiDB-lite"/>
    </source>
</evidence>
<gene>
    <name evidence="5" type="ORF">O4220_18395</name>
</gene>
<evidence type="ECO:0000313" key="6">
    <source>
        <dbReference type="Proteomes" id="UP001081071"/>
    </source>
</evidence>
<dbReference type="InterPro" id="IPR013595">
    <property type="entry name" value="Pept_S33_TAP-like_C"/>
</dbReference>
<feature type="region of interest" description="Disordered" evidence="1">
    <location>
        <begin position="566"/>
        <end position="591"/>
    </location>
</feature>
<dbReference type="Gene3D" id="3.40.50.1820">
    <property type="entry name" value="alpha/beta hydrolase"/>
    <property type="match status" value="1"/>
</dbReference>
<dbReference type="InterPro" id="IPR029058">
    <property type="entry name" value="AB_hydrolase_fold"/>
</dbReference>
<keyword evidence="2" id="KW-1133">Transmembrane helix</keyword>
<dbReference type="Pfam" id="PF00561">
    <property type="entry name" value="Abhydrolase_1"/>
    <property type="match status" value="1"/>
</dbReference>
<dbReference type="RefSeq" id="WP_269606828.1">
    <property type="nucleotide sequence ID" value="NZ_JAPWIJ010000007.1"/>
</dbReference>
<sequence length="591" mass="63933">MPLHEMVPGTATRGRKYLLPALIAAGVIGLTGVVVMAAMASPPLPDSTTSGNESGNGTPDIAALAGPLADQQLGWEACEFNDDGPPIPGADISNVECTTIQVPRDWNDPDPQQTWDVRISQARNIDPTDPDYHTTMITHPGGPYASGLSYSSTVQMYTPELRQTTNYVSFDQRGLGQSSHAQCEYEYDPADGPVAETRAIGESCSVDPDVATMTTEQTAFDMDLIRHLLGLESVTYMGYSYGTWLGAWYGSLFSDNIERMVLDSATDPTQDSIQSLYDVAHEGRDRQFRLHMMNWIARNDATYGLGGDPEVIWNRYFAATGGPERSLAARYAWASTNLNVAFSSSVVYPFAGQLVSLIIAEGEGAVTPTTPVASATRIVDGMDTLTEEQRTAAHDVLAALSAAPADNSGGLIRGTYDEVIDFTKCTDGQWVQGHEYWNEFNERTALAAPFSAQSGLLDGPQACAFWPTDSAMPPLSEDFPETIVLQSELDSMTPWEAGHVAGTELPNTSLIAVDNESVHGVFPYGTDEVDRPVIDFLLGGDRPPRTIVAHAKPMPLEEFTYESWTPIEGSTDHAGPAPRFTDPTIRAESGR</sequence>
<proteinExistence type="predicted"/>
<evidence type="ECO:0000259" key="4">
    <source>
        <dbReference type="Pfam" id="PF08386"/>
    </source>
</evidence>
<feature type="domain" description="Peptidase S33 tripeptidyl aminopeptidase-like C-terminal" evidence="4">
    <location>
        <begin position="452"/>
        <end position="545"/>
    </location>
</feature>
<evidence type="ECO:0000256" key="2">
    <source>
        <dbReference type="SAM" id="Phobius"/>
    </source>
</evidence>
<keyword evidence="2" id="KW-0812">Transmembrane</keyword>
<reference evidence="5" key="1">
    <citation type="submission" date="2022-12" db="EMBL/GenBank/DDBJ databases">
        <authorList>
            <person name="Krivoruchko A.V."/>
            <person name="Elkin A."/>
        </authorList>
    </citation>
    <scope>NUCLEOTIDE SEQUENCE</scope>
    <source>
        <strain evidence="5">IEGM 1391</strain>
    </source>
</reference>
<evidence type="ECO:0000259" key="3">
    <source>
        <dbReference type="Pfam" id="PF00561"/>
    </source>
</evidence>
<keyword evidence="5" id="KW-0378">Hydrolase</keyword>
<keyword evidence="2" id="KW-0472">Membrane</keyword>
<dbReference type="EMBL" id="JAPWIJ010000007">
    <property type="protein sequence ID" value="MCZ4520486.1"/>
    <property type="molecule type" value="Genomic_DNA"/>
</dbReference>
<feature type="domain" description="AB hydrolase-1" evidence="3">
    <location>
        <begin position="137"/>
        <end position="276"/>
    </location>
</feature>
<feature type="transmembrane region" description="Helical" evidence="2">
    <location>
        <begin position="21"/>
        <end position="40"/>
    </location>
</feature>
<protein>
    <submittedName>
        <fullName evidence="5">Alpha/beta fold hydrolase</fullName>
    </submittedName>
</protein>